<accession>A0ABQ9Y1F8</accession>
<reference evidence="3 4" key="1">
    <citation type="journal article" date="2022" name="bioRxiv">
        <title>Genomics of Preaxostyla Flagellates Illuminates Evolutionary Transitions and the Path Towards Mitochondrial Loss.</title>
        <authorList>
            <person name="Novak L.V.F."/>
            <person name="Treitli S.C."/>
            <person name="Pyrih J."/>
            <person name="Halakuc P."/>
            <person name="Pipaliya S.V."/>
            <person name="Vacek V."/>
            <person name="Brzon O."/>
            <person name="Soukal P."/>
            <person name="Eme L."/>
            <person name="Dacks J.B."/>
            <person name="Karnkowska A."/>
            <person name="Elias M."/>
            <person name="Hampl V."/>
        </authorList>
    </citation>
    <scope>NUCLEOTIDE SEQUENCE [LARGE SCALE GENOMIC DNA]</scope>
    <source>
        <strain evidence="3">NAU3</strain>
        <tissue evidence="3">Gut</tissue>
    </source>
</reference>
<evidence type="ECO:0000313" key="4">
    <source>
        <dbReference type="Proteomes" id="UP001281761"/>
    </source>
</evidence>
<evidence type="ECO:0000313" key="3">
    <source>
        <dbReference type="EMBL" id="KAK2957577.1"/>
    </source>
</evidence>
<feature type="region of interest" description="Disordered" evidence="2">
    <location>
        <begin position="262"/>
        <end position="285"/>
    </location>
</feature>
<name>A0ABQ9Y1F8_9EUKA</name>
<dbReference type="CDD" id="cd22249">
    <property type="entry name" value="UDM1_RNF168_RNF169-like"/>
    <property type="match status" value="1"/>
</dbReference>
<feature type="region of interest" description="Disordered" evidence="2">
    <location>
        <begin position="186"/>
        <end position="213"/>
    </location>
</feature>
<dbReference type="Proteomes" id="UP001281761">
    <property type="component" value="Unassembled WGS sequence"/>
</dbReference>
<feature type="coiled-coil region" evidence="1">
    <location>
        <begin position="296"/>
        <end position="335"/>
    </location>
</feature>
<proteinExistence type="predicted"/>
<sequence>MYLDSVPAPVAAPPHPSQFHIAVVQGKRILDQLTPPSSLSDSITRTSGVVCSSQVKRDGSAGYGGRAVSEAPNESAAHQKTVRQLADEAECRSSEWGWRADCPQSNPAGSGAERAKATPLQTTAKTQQICLLPFPAISRTVGTVDSIRSNCCPTRSKGDAVGDAGAGVSLQLRIVHIETAHLHQPLSVTQLRNPASTGTTSAAKHSSDPQQNHKFSVALSDLARRLVRQRCRHCPSLLPHYLWAPIGPSIIDTRMTHFAQLRDDKQREKEEEGKKQKEDDEVNRKLEQQQLEVKMRRQLEEEAKRKETEEILAKLQRRNEELMQSEDELRRMLLEDINCTITNACYRFLDELSKIIVAVTHGSGNMSPASEPILILHSPAPRRGDSSLFSLFLHFIIHLLFRHRKDTIAINRYSAHYERDADG</sequence>
<organism evidence="3 4">
    <name type="scientific">Blattamonas nauphoetae</name>
    <dbReference type="NCBI Taxonomy" id="2049346"/>
    <lineage>
        <taxon>Eukaryota</taxon>
        <taxon>Metamonada</taxon>
        <taxon>Preaxostyla</taxon>
        <taxon>Oxymonadida</taxon>
        <taxon>Blattamonas</taxon>
    </lineage>
</organism>
<keyword evidence="1" id="KW-0175">Coiled coil</keyword>
<keyword evidence="4" id="KW-1185">Reference proteome</keyword>
<gene>
    <name evidence="3" type="ORF">BLNAU_7476</name>
</gene>
<comment type="caution">
    <text evidence="3">The sequence shown here is derived from an EMBL/GenBank/DDBJ whole genome shotgun (WGS) entry which is preliminary data.</text>
</comment>
<protein>
    <submittedName>
        <fullName evidence="3">Uncharacterized protein</fullName>
    </submittedName>
</protein>
<evidence type="ECO:0000256" key="1">
    <source>
        <dbReference type="SAM" id="Coils"/>
    </source>
</evidence>
<evidence type="ECO:0000256" key="2">
    <source>
        <dbReference type="SAM" id="MobiDB-lite"/>
    </source>
</evidence>
<dbReference type="EMBL" id="JARBJD010000045">
    <property type="protein sequence ID" value="KAK2957577.1"/>
    <property type="molecule type" value="Genomic_DNA"/>
</dbReference>